<keyword evidence="2" id="KW-1185">Reference proteome</keyword>
<sequence>MGLIKGLGWIQSVGKKQCRSLYWRIRAEIKKVVKNGSKQQVKFQYDPYSYSLNFDDGFHQEMVERESEFQHTRLKGCPERTVWVFVVFVK</sequence>
<evidence type="ECO:0000313" key="2">
    <source>
        <dbReference type="Proteomes" id="UP000653305"/>
    </source>
</evidence>
<evidence type="ECO:0000313" key="1">
    <source>
        <dbReference type="EMBL" id="GFP96349.1"/>
    </source>
</evidence>
<gene>
    <name evidence="1" type="ORF">PHJA_001779000</name>
</gene>
<dbReference type="OrthoDB" id="1932900at2759"/>
<organism evidence="1 2">
    <name type="scientific">Phtheirospermum japonicum</name>
    <dbReference type="NCBI Taxonomy" id="374723"/>
    <lineage>
        <taxon>Eukaryota</taxon>
        <taxon>Viridiplantae</taxon>
        <taxon>Streptophyta</taxon>
        <taxon>Embryophyta</taxon>
        <taxon>Tracheophyta</taxon>
        <taxon>Spermatophyta</taxon>
        <taxon>Magnoliopsida</taxon>
        <taxon>eudicotyledons</taxon>
        <taxon>Gunneridae</taxon>
        <taxon>Pentapetalae</taxon>
        <taxon>asterids</taxon>
        <taxon>lamiids</taxon>
        <taxon>Lamiales</taxon>
        <taxon>Orobanchaceae</taxon>
        <taxon>Orobanchaceae incertae sedis</taxon>
        <taxon>Phtheirospermum</taxon>
    </lineage>
</organism>
<proteinExistence type="predicted"/>
<dbReference type="AlphaFoldDB" id="A0A830CAW5"/>
<protein>
    <submittedName>
        <fullName evidence="1">Uncharacterized protein</fullName>
    </submittedName>
</protein>
<dbReference type="PANTHER" id="PTHR34538:SF13">
    <property type="entry name" value="OS02G0637200 PROTEIN"/>
    <property type="match status" value="1"/>
</dbReference>
<comment type="caution">
    <text evidence="1">The sequence shown here is derived from an EMBL/GenBank/DDBJ whole genome shotgun (WGS) entry which is preliminary data.</text>
</comment>
<dbReference type="Proteomes" id="UP000653305">
    <property type="component" value="Unassembled WGS sequence"/>
</dbReference>
<dbReference type="EMBL" id="BMAC01000433">
    <property type="protein sequence ID" value="GFP96349.1"/>
    <property type="molecule type" value="Genomic_DNA"/>
</dbReference>
<reference evidence="1" key="1">
    <citation type="submission" date="2020-07" db="EMBL/GenBank/DDBJ databases">
        <title>Ethylene signaling mediates host invasion by parasitic plants.</title>
        <authorList>
            <person name="Yoshida S."/>
        </authorList>
    </citation>
    <scope>NUCLEOTIDE SEQUENCE</scope>
    <source>
        <strain evidence="1">Okayama</strain>
    </source>
</reference>
<accession>A0A830CAW5</accession>
<name>A0A830CAW5_9LAMI</name>
<dbReference type="PANTHER" id="PTHR34538">
    <property type="entry name" value="EXPRESSED PROTEIN"/>
    <property type="match status" value="1"/>
</dbReference>